<accession>A0ABT3CYR4</accession>
<evidence type="ECO:0000259" key="1">
    <source>
        <dbReference type="PROSITE" id="PS51186"/>
    </source>
</evidence>
<reference evidence="2 3" key="1">
    <citation type="submission" date="2022-10" db="EMBL/GenBank/DDBJ databases">
        <title>Comparative genomics and taxonomic characterization of three novel marine species of genus Reichenbachiella exhibiting antioxidant and polysaccharide degradation activities.</title>
        <authorList>
            <person name="Muhammad N."/>
            <person name="Lee Y.-J."/>
            <person name="Ko J."/>
            <person name="Kim S.-G."/>
        </authorList>
    </citation>
    <scope>NUCLEOTIDE SEQUENCE [LARGE SCALE GENOMIC DNA]</scope>
    <source>
        <strain evidence="2 3">ABR2-5</strain>
    </source>
</reference>
<dbReference type="Pfam" id="PF13302">
    <property type="entry name" value="Acetyltransf_3"/>
    <property type="match status" value="1"/>
</dbReference>
<proteinExistence type="predicted"/>
<protein>
    <submittedName>
        <fullName evidence="2">GNAT family N-acetyltransferase</fullName>
    </submittedName>
</protein>
<evidence type="ECO:0000313" key="3">
    <source>
        <dbReference type="Proteomes" id="UP001300692"/>
    </source>
</evidence>
<dbReference type="RefSeq" id="WP_264139607.1">
    <property type="nucleotide sequence ID" value="NZ_JAOYOD010000001.1"/>
</dbReference>
<comment type="caution">
    <text evidence="2">The sequence shown here is derived from an EMBL/GenBank/DDBJ whole genome shotgun (WGS) entry which is preliminary data.</text>
</comment>
<dbReference type="Proteomes" id="UP001300692">
    <property type="component" value="Unassembled WGS sequence"/>
</dbReference>
<sequence length="181" mass="21126">MNRYKYRDGLESERLKTRFLQLADVDVWEEFYTREENSKYLLNLGGSTPKENARLAVERQLKRYKQKTYGLQALIEKSSGQLIGQCGVLSQDVNGRLELEVGYQLFNNYWGMGYATEAAQLFRDYGFKELSAESIISIIDVENLPSQRVAERNGMKCAEQIKYMGFDVFVYRITKPEWEKL</sequence>
<dbReference type="InterPro" id="IPR000182">
    <property type="entry name" value="GNAT_dom"/>
</dbReference>
<dbReference type="SUPFAM" id="SSF55729">
    <property type="entry name" value="Acyl-CoA N-acyltransferases (Nat)"/>
    <property type="match status" value="1"/>
</dbReference>
<evidence type="ECO:0000313" key="2">
    <source>
        <dbReference type="EMBL" id="MCV9388711.1"/>
    </source>
</evidence>
<dbReference type="EMBL" id="JAOYOD010000001">
    <property type="protein sequence ID" value="MCV9388711.1"/>
    <property type="molecule type" value="Genomic_DNA"/>
</dbReference>
<dbReference type="PANTHER" id="PTHR43792:SF1">
    <property type="entry name" value="N-ACETYLTRANSFERASE DOMAIN-CONTAINING PROTEIN"/>
    <property type="match status" value="1"/>
</dbReference>
<dbReference type="InterPro" id="IPR016181">
    <property type="entry name" value="Acyl_CoA_acyltransferase"/>
</dbReference>
<gene>
    <name evidence="2" type="ORF">N7U62_18660</name>
</gene>
<feature type="domain" description="N-acetyltransferase" evidence="1">
    <location>
        <begin position="15"/>
        <end position="176"/>
    </location>
</feature>
<organism evidence="2 3">
    <name type="scientific">Reichenbachiella ulvae</name>
    <dbReference type="NCBI Taxonomy" id="2980104"/>
    <lineage>
        <taxon>Bacteria</taxon>
        <taxon>Pseudomonadati</taxon>
        <taxon>Bacteroidota</taxon>
        <taxon>Cytophagia</taxon>
        <taxon>Cytophagales</taxon>
        <taxon>Reichenbachiellaceae</taxon>
        <taxon>Reichenbachiella</taxon>
    </lineage>
</organism>
<dbReference type="PROSITE" id="PS51186">
    <property type="entry name" value="GNAT"/>
    <property type="match status" value="1"/>
</dbReference>
<dbReference type="InterPro" id="IPR051531">
    <property type="entry name" value="N-acetyltransferase"/>
</dbReference>
<dbReference type="Gene3D" id="3.40.630.30">
    <property type="match status" value="1"/>
</dbReference>
<dbReference type="PANTHER" id="PTHR43792">
    <property type="entry name" value="GNAT FAMILY, PUTATIVE (AFU_ORTHOLOGUE AFUA_3G00765)-RELATED-RELATED"/>
    <property type="match status" value="1"/>
</dbReference>
<name>A0ABT3CYR4_9BACT</name>
<keyword evidence="3" id="KW-1185">Reference proteome</keyword>